<sequence length="858" mass="91846">MRLPKLLLIYFFLANLMLVGFIVSTKTATAQTVSEIDVWGDQLTDEAFGAQQLAEIGLGNNDPRLIVVRIIQIALGLLGIIAVVIMMYGGYMWMTANGDEEKVTKAKEVLRNGTIGLLIILSAFALATFIINRLLYSTGARNAGLVDSGQGGVGLGALGSGIVRSVYPAPGQTDVPRNTAIVVSFREAIDPATICDQVANNLCVPGTKILPDSIEIFKSKMGSGNDNVTDVLVSSIDNKTFVFKPTQLLGSQTEPIDYTVALTNDIEKANGDKAFRFGGFDWSFEVSTVVDLTPPQVASIFPGSDDVQDGQGAATSATQAKGSIRVTALPQTARDNSVSYIKTNPNSVALDIPNPQSNTCNGTVDISINNASPLTANVSYNMAGFVDTPNLNILGEEILIACGLRIKFSVGYQAGHSWQLTLQTSQNADFLMVAGQRYTFVDTAPQAQEIEIDSNLSTLAQRIRTALANQIQLSVAISPLDDQLIIITAVSAGVAGNSLGLQTSNKTTLIITPMTGGADKKLQTIVNGLADKPKNAIIQMNFNEAMNPVTLSGTAEQLADYIRVVNLQDNKIIAGTFVLSNQYRTVEFIPDLKCGVNACGEPVYCLPGNTNIRVDILAASLAAVCTADADCVTYFPFSTCNNGLCYDNLTNANYPQGQTASGVFDLADNSLDGNKNGQAEGPVSFYNVNVNDLTKGDNYQWSFWISDLLDLSVPKILSTNIAPQQIGVHPGQVIEAHFNKLMMSSSINTGALIITQNNKSVTHKLMNVWALNGRALGYWTTQQTVETSTPADNEPDETIAQLHHANFSDSSRYRVHYGSGLKDIYQNCYKPSGSLSCPASNLQPTCCDDNPLAGNSCP</sequence>
<dbReference type="InterPro" id="IPR043993">
    <property type="entry name" value="T4SS_pilin"/>
</dbReference>
<gene>
    <name evidence="4" type="ORF">UT42_C0008G0011</name>
</gene>
<feature type="transmembrane region" description="Helical" evidence="2">
    <location>
        <begin position="115"/>
        <end position="136"/>
    </location>
</feature>
<feature type="domain" description="SbsA Ig-like" evidence="3">
    <location>
        <begin position="163"/>
        <end position="285"/>
    </location>
</feature>
<dbReference type="EMBL" id="LBWS01000008">
    <property type="protein sequence ID" value="KKR15166.1"/>
    <property type="molecule type" value="Genomic_DNA"/>
</dbReference>
<evidence type="ECO:0000256" key="2">
    <source>
        <dbReference type="SAM" id="Phobius"/>
    </source>
</evidence>
<evidence type="ECO:0000256" key="1">
    <source>
        <dbReference type="ARBA" id="ARBA00022729"/>
    </source>
</evidence>
<dbReference type="Pfam" id="PF18895">
    <property type="entry name" value="T4SS_pilin"/>
    <property type="match status" value="1"/>
</dbReference>
<accession>A0A0G0NQZ1</accession>
<name>A0A0G0NQZ1_9BACT</name>
<evidence type="ECO:0000313" key="4">
    <source>
        <dbReference type="EMBL" id="KKR15166.1"/>
    </source>
</evidence>
<feature type="transmembrane region" description="Helical" evidence="2">
    <location>
        <begin position="70"/>
        <end position="94"/>
    </location>
</feature>
<feature type="transmembrane region" description="Helical" evidence="2">
    <location>
        <begin position="7"/>
        <end position="24"/>
    </location>
</feature>
<proteinExistence type="predicted"/>
<dbReference type="Proteomes" id="UP000034048">
    <property type="component" value="Unassembled WGS sequence"/>
</dbReference>
<evidence type="ECO:0000313" key="5">
    <source>
        <dbReference type="Proteomes" id="UP000034048"/>
    </source>
</evidence>
<dbReference type="InterPro" id="IPR032812">
    <property type="entry name" value="SbsA_Ig"/>
</dbReference>
<keyword evidence="1" id="KW-0732">Signal</keyword>
<keyword evidence="2" id="KW-0472">Membrane</keyword>
<dbReference type="Pfam" id="PF13205">
    <property type="entry name" value="Big_5"/>
    <property type="match status" value="1"/>
</dbReference>
<organism evidence="4 5">
    <name type="scientific">Candidatus Falkowbacteria bacterium GW2011_GWA2_39_24</name>
    <dbReference type="NCBI Taxonomy" id="1618634"/>
    <lineage>
        <taxon>Bacteria</taxon>
        <taxon>Candidatus Falkowiibacteriota</taxon>
    </lineage>
</organism>
<keyword evidence="2" id="KW-1133">Transmembrane helix</keyword>
<protein>
    <recommendedName>
        <fullName evidence="3">SbsA Ig-like domain-containing protein</fullName>
    </recommendedName>
</protein>
<evidence type="ECO:0000259" key="3">
    <source>
        <dbReference type="Pfam" id="PF13205"/>
    </source>
</evidence>
<keyword evidence="2" id="KW-0812">Transmembrane</keyword>
<comment type="caution">
    <text evidence="4">The sequence shown here is derived from an EMBL/GenBank/DDBJ whole genome shotgun (WGS) entry which is preliminary data.</text>
</comment>
<dbReference type="AlphaFoldDB" id="A0A0G0NQZ1"/>
<reference evidence="4 5" key="1">
    <citation type="journal article" date="2015" name="Nature">
        <title>rRNA introns, odd ribosomes, and small enigmatic genomes across a large radiation of phyla.</title>
        <authorList>
            <person name="Brown C.T."/>
            <person name="Hug L.A."/>
            <person name="Thomas B.C."/>
            <person name="Sharon I."/>
            <person name="Castelle C.J."/>
            <person name="Singh A."/>
            <person name="Wilkins M.J."/>
            <person name="Williams K.H."/>
            <person name="Banfield J.F."/>
        </authorList>
    </citation>
    <scope>NUCLEOTIDE SEQUENCE [LARGE SCALE GENOMIC DNA]</scope>
</reference>